<evidence type="ECO:0000313" key="2">
    <source>
        <dbReference type="Proteomes" id="UP001152523"/>
    </source>
</evidence>
<protein>
    <submittedName>
        <fullName evidence="1">Uncharacterized protein</fullName>
    </submittedName>
</protein>
<comment type="caution">
    <text evidence="1">The sequence shown here is derived from an EMBL/GenBank/DDBJ whole genome shotgun (WGS) entry which is preliminary data.</text>
</comment>
<keyword evidence="2" id="KW-1185">Reference proteome</keyword>
<sequence length="73" mass="8599">MLRIVVPCVFRSFQFRTLTSKKKELHIICLDGVHMFEFRRQFNSRQATSSVVVNLVAHKFLDAFVKPYTPKQI</sequence>
<dbReference type="Proteomes" id="UP001152523">
    <property type="component" value="Unassembled WGS sequence"/>
</dbReference>
<accession>A0AAV0GKH8</accession>
<name>A0AAV0GKH8_9ASTE</name>
<organism evidence="1 2">
    <name type="scientific">Cuscuta epithymum</name>
    <dbReference type="NCBI Taxonomy" id="186058"/>
    <lineage>
        <taxon>Eukaryota</taxon>
        <taxon>Viridiplantae</taxon>
        <taxon>Streptophyta</taxon>
        <taxon>Embryophyta</taxon>
        <taxon>Tracheophyta</taxon>
        <taxon>Spermatophyta</taxon>
        <taxon>Magnoliopsida</taxon>
        <taxon>eudicotyledons</taxon>
        <taxon>Gunneridae</taxon>
        <taxon>Pentapetalae</taxon>
        <taxon>asterids</taxon>
        <taxon>lamiids</taxon>
        <taxon>Solanales</taxon>
        <taxon>Convolvulaceae</taxon>
        <taxon>Cuscuteae</taxon>
        <taxon>Cuscuta</taxon>
        <taxon>Cuscuta subgen. Cuscuta</taxon>
    </lineage>
</organism>
<proteinExistence type="predicted"/>
<dbReference type="EMBL" id="CAMAPF010001176">
    <property type="protein sequence ID" value="CAH9148472.1"/>
    <property type="molecule type" value="Genomic_DNA"/>
</dbReference>
<dbReference type="AlphaFoldDB" id="A0AAV0GKH8"/>
<reference evidence="1" key="1">
    <citation type="submission" date="2022-07" db="EMBL/GenBank/DDBJ databases">
        <authorList>
            <person name="Macas J."/>
            <person name="Novak P."/>
            <person name="Neumann P."/>
        </authorList>
    </citation>
    <scope>NUCLEOTIDE SEQUENCE</scope>
</reference>
<gene>
    <name evidence="1" type="ORF">CEPIT_LOCUS44535</name>
</gene>
<evidence type="ECO:0000313" key="1">
    <source>
        <dbReference type="EMBL" id="CAH9148472.1"/>
    </source>
</evidence>